<sequence length="29" mass="3164">MNSLVPQRRDGLTQPLAFEMALPPVVSPV</sequence>
<gene>
    <name evidence="1" type="ORF">TK0001_2080</name>
</gene>
<evidence type="ECO:0000313" key="2">
    <source>
        <dbReference type="Proteomes" id="UP000233769"/>
    </source>
</evidence>
<reference evidence="2" key="1">
    <citation type="submission" date="2017-10" db="EMBL/GenBank/DDBJ databases">
        <authorList>
            <person name="Regsiter A."/>
            <person name="William W."/>
        </authorList>
    </citation>
    <scope>NUCLEOTIDE SEQUENCE [LARGE SCALE GENOMIC DNA]</scope>
</reference>
<protein>
    <submittedName>
        <fullName evidence="1">Uncharacterized protein</fullName>
    </submittedName>
</protein>
<dbReference type="EMBL" id="LT962688">
    <property type="protein sequence ID" value="SOR28682.1"/>
    <property type="molecule type" value="Genomic_DNA"/>
</dbReference>
<accession>A0A2N9AN21</accession>
<evidence type="ECO:0000313" key="1">
    <source>
        <dbReference type="EMBL" id="SOR28682.1"/>
    </source>
</evidence>
<proteinExistence type="predicted"/>
<dbReference type="Proteomes" id="UP000233769">
    <property type="component" value="Chromosome tk0001"/>
</dbReference>
<name>A0A2N9AN21_METEX</name>
<dbReference type="AlphaFoldDB" id="A0A2N9AN21"/>
<organism evidence="1 2">
    <name type="scientific">Methylorubrum extorquens</name>
    <name type="common">Methylobacterium dichloromethanicum</name>
    <name type="synonym">Methylobacterium extorquens</name>
    <dbReference type="NCBI Taxonomy" id="408"/>
    <lineage>
        <taxon>Bacteria</taxon>
        <taxon>Pseudomonadati</taxon>
        <taxon>Pseudomonadota</taxon>
        <taxon>Alphaproteobacteria</taxon>
        <taxon>Hyphomicrobiales</taxon>
        <taxon>Methylobacteriaceae</taxon>
        <taxon>Methylorubrum</taxon>
    </lineage>
</organism>